<evidence type="ECO:0000313" key="2">
    <source>
        <dbReference type="EMBL" id="NGO55866.1"/>
    </source>
</evidence>
<dbReference type="Pfam" id="PF21834">
    <property type="entry name" value="DUF6894"/>
    <property type="match status" value="1"/>
</dbReference>
<sequence>MDDTEGVELPDRTAAWLGATGAWEEFIREFNDELETGTALQVDVHDQDGPLFRISFRAEILR</sequence>
<protein>
    <recommendedName>
        <fullName evidence="1">DUF6894 domain-containing protein</fullName>
    </recommendedName>
</protein>
<organism evidence="2 3">
    <name type="scientific">Allomesorhizobium camelthorni</name>
    <dbReference type="NCBI Taxonomy" id="475069"/>
    <lineage>
        <taxon>Bacteria</taxon>
        <taxon>Pseudomonadati</taxon>
        <taxon>Pseudomonadota</taxon>
        <taxon>Alphaproteobacteria</taxon>
        <taxon>Hyphomicrobiales</taxon>
        <taxon>Phyllobacteriaceae</taxon>
        <taxon>Allomesorhizobium</taxon>
    </lineage>
</organism>
<dbReference type="AlphaFoldDB" id="A0A6G4WNT8"/>
<keyword evidence="3" id="KW-1185">Reference proteome</keyword>
<reference evidence="2 3" key="1">
    <citation type="submission" date="2020-02" db="EMBL/GenBank/DDBJ databases">
        <title>Genome sequence of strain CCNWXJ40-4.</title>
        <authorList>
            <person name="Gao J."/>
            <person name="Sun J."/>
        </authorList>
    </citation>
    <scope>NUCLEOTIDE SEQUENCE [LARGE SCALE GENOMIC DNA]</scope>
    <source>
        <strain evidence="2 3">CCNWXJ 40-4</strain>
    </source>
</reference>
<dbReference type="Proteomes" id="UP001642900">
    <property type="component" value="Unassembled WGS sequence"/>
</dbReference>
<dbReference type="EMBL" id="JAAKZF010000142">
    <property type="protein sequence ID" value="NGO55866.1"/>
    <property type="molecule type" value="Genomic_DNA"/>
</dbReference>
<gene>
    <name evidence="2" type="ORF">G6N73_33490</name>
</gene>
<comment type="caution">
    <text evidence="2">The sequence shown here is derived from an EMBL/GenBank/DDBJ whole genome shotgun (WGS) entry which is preliminary data.</text>
</comment>
<name>A0A6G4WNT8_9HYPH</name>
<feature type="domain" description="DUF6894" evidence="1">
    <location>
        <begin position="3"/>
        <end position="56"/>
    </location>
</feature>
<evidence type="ECO:0000313" key="3">
    <source>
        <dbReference type="Proteomes" id="UP001642900"/>
    </source>
</evidence>
<accession>A0A6G4WNT8</accession>
<evidence type="ECO:0000259" key="1">
    <source>
        <dbReference type="Pfam" id="PF21834"/>
    </source>
</evidence>
<proteinExistence type="predicted"/>
<dbReference type="InterPro" id="IPR054189">
    <property type="entry name" value="DUF6894"/>
</dbReference>